<reference evidence="1" key="1">
    <citation type="journal article" date="2023" name="Nat. Commun.">
        <title>Diploid and tetraploid genomes of Acorus and the evolution of monocots.</title>
        <authorList>
            <person name="Ma L."/>
            <person name="Liu K.W."/>
            <person name="Li Z."/>
            <person name="Hsiao Y.Y."/>
            <person name="Qi Y."/>
            <person name="Fu T."/>
            <person name="Tang G.D."/>
            <person name="Zhang D."/>
            <person name="Sun W.H."/>
            <person name="Liu D.K."/>
            <person name="Li Y."/>
            <person name="Chen G.Z."/>
            <person name="Liu X.D."/>
            <person name="Liao X.Y."/>
            <person name="Jiang Y.T."/>
            <person name="Yu X."/>
            <person name="Hao Y."/>
            <person name="Huang J."/>
            <person name="Zhao X.W."/>
            <person name="Ke S."/>
            <person name="Chen Y.Y."/>
            <person name="Wu W.L."/>
            <person name="Hsu J.L."/>
            <person name="Lin Y.F."/>
            <person name="Huang M.D."/>
            <person name="Li C.Y."/>
            <person name="Huang L."/>
            <person name="Wang Z.W."/>
            <person name="Zhao X."/>
            <person name="Zhong W.Y."/>
            <person name="Peng D.H."/>
            <person name="Ahmad S."/>
            <person name="Lan S."/>
            <person name="Zhang J.S."/>
            <person name="Tsai W.C."/>
            <person name="Van de Peer Y."/>
            <person name="Liu Z.J."/>
        </authorList>
    </citation>
    <scope>NUCLEOTIDE SEQUENCE</scope>
    <source>
        <strain evidence="1">CP</strain>
    </source>
</reference>
<evidence type="ECO:0000313" key="2">
    <source>
        <dbReference type="Proteomes" id="UP001180020"/>
    </source>
</evidence>
<accession>A0AAV9E229</accession>
<comment type="caution">
    <text evidence="1">The sequence shown here is derived from an EMBL/GenBank/DDBJ whole genome shotgun (WGS) entry which is preliminary data.</text>
</comment>
<organism evidence="1 2">
    <name type="scientific">Acorus calamus</name>
    <name type="common">Sweet flag</name>
    <dbReference type="NCBI Taxonomy" id="4465"/>
    <lineage>
        <taxon>Eukaryota</taxon>
        <taxon>Viridiplantae</taxon>
        <taxon>Streptophyta</taxon>
        <taxon>Embryophyta</taxon>
        <taxon>Tracheophyta</taxon>
        <taxon>Spermatophyta</taxon>
        <taxon>Magnoliopsida</taxon>
        <taxon>Liliopsida</taxon>
        <taxon>Acoraceae</taxon>
        <taxon>Acorus</taxon>
    </lineage>
</organism>
<name>A0AAV9E229_ACOCL</name>
<sequence length="181" mass="21394">MHDSPRVAYHGISGETLDRYYVEIRKLFSPPRAYSTCSQTEPKLDSDHLMKGPLHETYPELEEYWNESQGDVRPYMPHAVDRWVAEFSQNRAHHDPEVWANSFERSHGANDWASEFEQLSRGPDTWANEFTNERVLLEEDKLDDEFSRLHVQDLGEEFSQEFSDIADNWEDSYDRVKHEVE</sequence>
<evidence type="ECO:0000313" key="1">
    <source>
        <dbReference type="EMBL" id="KAK1307723.1"/>
    </source>
</evidence>
<proteinExistence type="predicted"/>
<reference evidence="1" key="2">
    <citation type="submission" date="2023-06" db="EMBL/GenBank/DDBJ databases">
        <authorList>
            <person name="Ma L."/>
            <person name="Liu K.-W."/>
            <person name="Li Z."/>
            <person name="Hsiao Y.-Y."/>
            <person name="Qi Y."/>
            <person name="Fu T."/>
            <person name="Tang G."/>
            <person name="Zhang D."/>
            <person name="Sun W.-H."/>
            <person name="Liu D.-K."/>
            <person name="Li Y."/>
            <person name="Chen G.-Z."/>
            <person name="Liu X.-D."/>
            <person name="Liao X.-Y."/>
            <person name="Jiang Y.-T."/>
            <person name="Yu X."/>
            <person name="Hao Y."/>
            <person name="Huang J."/>
            <person name="Zhao X.-W."/>
            <person name="Ke S."/>
            <person name="Chen Y.-Y."/>
            <person name="Wu W.-L."/>
            <person name="Hsu J.-L."/>
            <person name="Lin Y.-F."/>
            <person name="Huang M.-D."/>
            <person name="Li C.-Y."/>
            <person name="Huang L."/>
            <person name="Wang Z.-W."/>
            <person name="Zhao X."/>
            <person name="Zhong W.-Y."/>
            <person name="Peng D.-H."/>
            <person name="Ahmad S."/>
            <person name="Lan S."/>
            <person name="Zhang J.-S."/>
            <person name="Tsai W.-C."/>
            <person name="Van De Peer Y."/>
            <person name="Liu Z.-J."/>
        </authorList>
    </citation>
    <scope>NUCLEOTIDE SEQUENCE</scope>
    <source>
        <strain evidence="1">CP</strain>
        <tissue evidence="1">Leaves</tissue>
    </source>
</reference>
<dbReference type="AlphaFoldDB" id="A0AAV9E229"/>
<protein>
    <submittedName>
        <fullName evidence="1">Uncharacterized protein</fullName>
    </submittedName>
</protein>
<dbReference type="Proteomes" id="UP001180020">
    <property type="component" value="Unassembled WGS sequence"/>
</dbReference>
<dbReference type="EMBL" id="JAUJYO010000009">
    <property type="protein sequence ID" value="KAK1307723.1"/>
    <property type="molecule type" value="Genomic_DNA"/>
</dbReference>
<gene>
    <name evidence="1" type="ORF">QJS10_CPA09g00744</name>
</gene>
<keyword evidence="2" id="KW-1185">Reference proteome</keyword>